<dbReference type="Proteomes" id="UP001221558">
    <property type="component" value="Chromosome"/>
</dbReference>
<dbReference type="Pfam" id="PF07715">
    <property type="entry name" value="Plug"/>
    <property type="match status" value="1"/>
</dbReference>
<dbReference type="NCBIfam" id="TIGR04056">
    <property type="entry name" value="OMP_RagA_SusC"/>
    <property type="match status" value="1"/>
</dbReference>
<evidence type="ECO:0000256" key="5">
    <source>
        <dbReference type="ARBA" id="ARBA00023136"/>
    </source>
</evidence>
<keyword evidence="3 7" id="KW-1134">Transmembrane beta strand</keyword>
<keyword evidence="8" id="KW-0732">Signal</keyword>
<keyword evidence="5 7" id="KW-0472">Membrane</keyword>
<comment type="subcellular location">
    <subcellularLocation>
        <location evidence="1 7">Cell outer membrane</location>
        <topology evidence="1 7">Multi-pass membrane protein</topology>
    </subcellularLocation>
</comment>
<name>A0ABY7WFS5_9SPHI</name>
<dbReference type="EMBL" id="CP117880">
    <property type="protein sequence ID" value="WDF67332.1"/>
    <property type="molecule type" value="Genomic_DNA"/>
</dbReference>
<keyword evidence="2 7" id="KW-0813">Transport</keyword>
<feature type="domain" description="TonB-dependent receptor plug" evidence="9">
    <location>
        <begin position="112"/>
        <end position="219"/>
    </location>
</feature>
<evidence type="ECO:0000256" key="3">
    <source>
        <dbReference type="ARBA" id="ARBA00022452"/>
    </source>
</evidence>
<dbReference type="InterPro" id="IPR012910">
    <property type="entry name" value="Plug_dom"/>
</dbReference>
<dbReference type="NCBIfam" id="TIGR04057">
    <property type="entry name" value="SusC_RagA_signa"/>
    <property type="match status" value="1"/>
</dbReference>
<evidence type="ECO:0000256" key="8">
    <source>
        <dbReference type="SAM" id="SignalP"/>
    </source>
</evidence>
<dbReference type="PROSITE" id="PS52016">
    <property type="entry name" value="TONB_DEPENDENT_REC_3"/>
    <property type="match status" value="1"/>
</dbReference>
<evidence type="ECO:0000313" key="10">
    <source>
        <dbReference type="EMBL" id="WDF67332.1"/>
    </source>
</evidence>
<dbReference type="InterPro" id="IPR036942">
    <property type="entry name" value="Beta-barrel_TonB_sf"/>
</dbReference>
<reference evidence="10 11" key="1">
    <citation type="submission" date="2023-02" db="EMBL/GenBank/DDBJ databases">
        <title>Genome sequence of Sphingobacterium sp. KACC 22765.</title>
        <authorList>
            <person name="Kim S."/>
            <person name="Heo J."/>
            <person name="Kwon S.-W."/>
        </authorList>
    </citation>
    <scope>NUCLEOTIDE SEQUENCE [LARGE SCALE GENOMIC DNA]</scope>
    <source>
        <strain evidence="10 11">KACC 22765</strain>
    </source>
</reference>
<protein>
    <submittedName>
        <fullName evidence="10">TonB-dependent receptor</fullName>
    </submittedName>
</protein>
<dbReference type="Gene3D" id="2.40.170.20">
    <property type="entry name" value="TonB-dependent receptor, beta-barrel domain"/>
    <property type="match status" value="1"/>
</dbReference>
<evidence type="ECO:0000256" key="7">
    <source>
        <dbReference type="PROSITE-ProRule" id="PRU01360"/>
    </source>
</evidence>
<dbReference type="InterPro" id="IPR008969">
    <property type="entry name" value="CarboxyPept-like_regulatory"/>
</dbReference>
<sequence>MKKYVMLGLLLAPAISWAQQQTLIKGTVKDSNGATISGATVATKRGNTNTLTANNGTYQINASGSDTLVYSFVGYKTQQFAVDNRTLIDVLLESLSADLEEVVVVGYGTVRKSDLTSSITSVKGKDLKDFTAGSALNALQGKANGVQIAGAGGPGASPRVIIRGITSVNGSDPLYVVDNVPLPPGTNLNFLNPEEIESMEVLKDASASAIFGTRASNGVIIVTTKKGKAGNTILSFSGSTGIQTVAKPNMANASVFEQVYKARYANDGNAPIWNTDDNLDASYGTDWWEQGVNPTAMMHNSNVGFQGGSEKHVFSGNVGYFRQNSQYDIGSWDRLSIRLNNEYTLAPSVKLGIDMAPRYETWTNTPNLYGDIMRMDPTTSVFRPMDEWQTNVFNNYARSNHNQVWNPMGTMARMDEKTQLFALIMTPHLTITPMKGLTARTQFNVNGRIQSSHNFDPEFFIDNLEQGQRSFIQRNNDMNVDWNWTNTLSYLFDIEKHHFSAMAGFTMEKFSNYLLQGSRYAVPSSHPDLRYLNAGTEEERASGTDTYRTLTSILGRATYNYDARYYLTATFRRDGSSAFPRGNQFANFPSLSAAWRLGNESFMQNQTIFQDVKLRAGWGRVGNQSVTGPGLYINLIGPADYVFGPDATRYVGTAVSQVGNTLLTWETVEDVNLGLDLTFLKNKMTLTVDWFRKRNHDMLMERNNLLVLGYPMWDARMWANIGSMQAQGWELALNYADRKESFNYEFGVNITAVKSTALELAMGAPILTGSVYNDLAIRNVPGQEISRFYGYQIDGVFQNMEQVLNHTGNDGTRVQPNAQPGDFIFRDSNGDGILNEQDKVFMGKAFPDFTFGFNTRLGYKNFDLIANFYGSVGNDILNLPKVGFYSGENGQNVYADAYEKAWNGEGTSNTYARLSVNDLNNNYRVPSSFMVEDGSFLRAKLLQLGYTLPSSIWAKGQLRVSVSAQNAFTITNYSGLDPEVASTGTALESGIDRLGYPNPRTFLFGVNLTF</sequence>
<dbReference type="Pfam" id="PF13715">
    <property type="entry name" value="CarbopepD_reg_2"/>
    <property type="match status" value="1"/>
</dbReference>
<dbReference type="InterPro" id="IPR037066">
    <property type="entry name" value="Plug_dom_sf"/>
</dbReference>
<evidence type="ECO:0000259" key="9">
    <source>
        <dbReference type="Pfam" id="PF07715"/>
    </source>
</evidence>
<dbReference type="InterPro" id="IPR039426">
    <property type="entry name" value="TonB-dep_rcpt-like"/>
</dbReference>
<gene>
    <name evidence="10" type="ORF">PQ465_13560</name>
</gene>
<organism evidence="10 11">
    <name type="scientific">Sphingobacterium oryzagri</name>
    <dbReference type="NCBI Taxonomy" id="3025669"/>
    <lineage>
        <taxon>Bacteria</taxon>
        <taxon>Pseudomonadati</taxon>
        <taxon>Bacteroidota</taxon>
        <taxon>Sphingobacteriia</taxon>
        <taxon>Sphingobacteriales</taxon>
        <taxon>Sphingobacteriaceae</taxon>
        <taxon>Sphingobacterium</taxon>
    </lineage>
</organism>
<feature type="chain" id="PRO_5046448048" evidence="8">
    <location>
        <begin position="19"/>
        <end position="1010"/>
    </location>
</feature>
<dbReference type="Gene3D" id="2.170.130.10">
    <property type="entry name" value="TonB-dependent receptor, plug domain"/>
    <property type="match status" value="1"/>
</dbReference>
<accession>A0ABY7WFS5</accession>
<feature type="signal peptide" evidence="8">
    <location>
        <begin position="1"/>
        <end position="18"/>
    </location>
</feature>
<keyword evidence="4 7" id="KW-0812">Transmembrane</keyword>
<keyword evidence="6 7" id="KW-0998">Cell outer membrane</keyword>
<comment type="similarity">
    <text evidence="7">Belongs to the TonB-dependent receptor family.</text>
</comment>
<keyword evidence="11" id="KW-1185">Reference proteome</keyword>
<dbReference type="SUPFAM" id="SSF49464">
    <property type="entry name" value="Carboxypeptidase regulatory domain-like"/>
    <property type="match status" value="1"/>
</dbReference>
<evidence type="ECO:0000256" key="1">
    <source>
        <dbReference type="ARBA" id="ARBA00004571"/>
    </source>
</evidence>
<evidence type="ECO:0000313" key="11">
    <source>
        <dbReference type="Proteomes" id="UP001221558"/>
    </source>
</evidence>
<proteinExistence type="inferred from homology"/>
<dbReference type="InterPro" id="IPR023997">
    <property type="entry name" value="TonB-dep_OMP_SusC/RagA_CS"/>
</dbReference>
<dbReference type="RefSeq" id="WP_274266062.1">
    <property type="nucleotide sequence ID" value="NZ_CP117880.1"/>
</dbReference>
<keyword evidence="10" id="KW-0675">Receptor</keyword>
<dbReference type="SUPFAM" id="SSF56935">
    <property type="entry name" value="Porins"/>
    <property type="match status" value="1"/>
</dbReference>
<evidence type="ECO:0000256" key="4">
    <source>
        <dbReference type="ARBA" id="ARBA00022692"/>
    </source>
</evidence>
<evidence type="ECO:0000256" key="2">
    <source>
        <dbReference type="ARBA" id="ARBA00022448"/>
    </source>
</evidence>
<dbReference type="Gene3D" id="2.60.40.1120">
    <property type="entry name" value="Carboxypeptidase-like, regulatory domain"/>
    <property type="match status" value="1"/>
</dbReference>
<dbReference type="InterPro" id="IPR023996">
    <property type="entry name" value="TonB-dep_OMP_SusC/RagA"/>
</dbReference>
<evidence type="ECO:0000256" key="6">
    <source>
        <dbReference type="ARBA" id="ARBA00023237"/>
    </source>
</evidence>